<dbReference type="GO" id="GO:0003924">
    <property type="term" value="F:GTPase activity"/>
    <property type="evidence" value="ECO:0007669"/>
    <property type="project" value="InterPro"/>
</dbReference>
<dbReference type="GO" id="GO:0007264">
    <property type="term" value="P:small GTPase-mediated signal transduction"/>
    <property type="evidence" value="ECO:0007669"/>
    <property type="project" value="InterPro"/>
</dbReference>
<protein>
    <submittedName>
        <fullName evidence="4">Ras-related C3 botulinum toxin substrate 1</fullName>
    </submittedName>
</protein>
<dbReference type="InterPro" id="IPR001806">
    <property type="entry name" value="Small_GTPase"/>
</dbReference>
<dbReference type="InterPro" id="IPR005225">
    <property type="entry name" value="Small_GTP-bd"/>
</dbReference>
<evidence type="ECO:0000313" key="4">
    <source>
        <dbReference type="EMBL" id="JAP57691.1"/>
    </source>
</evidence>
<keyword evidence="3" id="KW-0342">GTP-binding</keyword>
<evidence type="ECO:0000256" key="3">
    <source>
        <dbReference type="ARBA" id="ARBA00023134"/>
    </source>
</evidence>
<dbReference type="EMBL" id="GEEE01005534">
    <property type="protein sequence ID" value="JAP57691.1"/>
    <property type="molecule type" value="Transcribed_RNA"/>
</dbReference>
<reference evidence="4" key="1">
    <citation type="submission" date="2016-01" db="EMBL/GenBank/DDBJ databases">
        <title>Reference transcriptome for the parasite Schistocephalus solidus: insights into the molecular evolution of parasitism.</title>
        <authorList>
            <person name="Hebert F.O."/>
            <person name="Grambauer S."/>
            <person name="Barber I."/>
            <person name="Landry C.R."/>
            <person name="Aubin-Horth N."/>
        </authorList>
    </citation>
    <scope>NUCLEOTIDE SEQUENCE</scope>
</reference>
<dbReference type="NCBIfam" id="TIGR00231">
    <property type="entry name" value="small_GTP"/>
    <property type="match status" value="1"/>
</dbReference>
<dbReference type="SMART" id="SM00173">
    <property type="entry name" value="RAS"/>
    <property type="match status" value="1"/>
</dbReference>
<dbReference type="PRINTS" id="PR00449">
    <property type="entry name" value="RASTRNSFRMNG"/>
</dbReference>
<comment type="similarity">
    <text evidence="1">Belongs to the small GTPase superfamily. Rho family.</text>
</comment>
<dbReference type="PROSITE" id="PS51419">
    <property type="entry name" value="RAB"/>
    <property type="match status" value="1"/>
</dbReference>
<dbReference type="SUPFAM" id="SSF52540">
    <property type="entry name" value="P-loop containing nucleoside triphosphate hydrolases"/>
    <property type="match status" value="1"/>
</dbReference>
<accession>A0A0X3Q0S1</accession>
<dbReference type="Gene3D" id="3.40.50.300">
    <property type="entry name" value="P-loop containing nucleotide triphosphate hydrolases"/>
    <property type="match status" value="1"/>
</dbReference>
<dbReference type="InterPro" id="IPR003578">
    <property type="entry name" value="Small_GTPase_Rho"/>
</dbReference>
<dbReference type="PANTHER" id="PTHR24072">
    <property type="entry name" value="RHO FAMILY GTPASE"/>
    <property type="match status" value="1"/>
</dbReference>
<sequence>MQNTVAPPAPGEIKCVIIGDGAVGKTCLLIRHVSGNFDVGYQPTVFDNYALNVTCQGQPFLLKLFDTAGQEGFENLRRYTYPGTHVFLLCFAVDSRASFDNIEKWKNDVRAVVPNAPIILVGCQSDKRLRDSGNIATLSGQIILPNEGMKAASQIGASAYLECSAKTGDGITTVFNKAIELGCGLQLHGNKRCCTIV</sequence>
<dbReference type="InterPro" id="IPR027417">
    <property type="entry name" value="P-loop_NTPase"/>
</dbReference>
<evidence type="ECO:0000256" key="2">
    <source>
        <dbReference type="ARBA" id="ARBA00022741"/>
    </source>
</evidence>
<dbReference type="AlphaFoldDB" id="A0A0X3Q0S1"/>
<dbReference type="GO" id="GO:0005525">
    <property type="term" value="F:GTP binding"/>
    <property type="evidence" value="ECO:0007669"/>
    <property type="project" value="UniProtKB-KW"/>
</dbReference>
<name>A0A0X3Q0S1_SCHSO</name>
<evidence type="ECO:0000256" key="1">
    <source>
        <dbReference type="ARBA" id="ARBA00010142"/>
    </source>
</evidence>
<dbReference type="Pfam" id="PF00071">
    <property type="entry name" value="Ras"/>
    <property type="match status" value="1"/>
</dbReference>
<gene>
    <name evidence="4" type="primary">RAC1</name>
    <name evidence="4" type="ORF">TR145982</name>
</gene>
<dbReference type="CDD" id="cd00157">
    <property type="entry name" value="Rho"/>
    <property type="match status" value="1"/>
</dbReference>
<organism evidence="4">
    <name type="scientific">Schistocephalus solidus</name>
    <name type="common">Tapeworm</name>
    <dbReference type="NCBI Taxonomy" id="70667"/>
    <lineage>
        <taxon>Eukaryota</taxon>
        <taxon>Metazoa</taxon>
        <taxon>Spiralia</taxon>
        <taxon>Lophotrochozoa</taxon>
        <taxon>Platyhelminthes</taxon>
        <taxon>Cestoda</taxon>
        <taxon>Eucestoda</taxon>
        <taxon>Diphyllobothriidea</taxon>
        <taxon>Diphyllobothriidae</taxon>
        <taxon>Schistocephalus</taxon>
    </lineage>
</organism>
<dbReference type="FunFam" id="3.40.50.300:FF:001179">
    <property type="entry name" value="Rho family GTPase"/>
    <property type="match status" value="1"/>
</dbReference>
<proteinExistence type="inferred from homology"/>
<keyword evidence="2" id="KW-0547">Nucleotide-binding</keyword>
<dbReference type="PROSITE" id="PS51420">
    <property type="entry name" value="RHO"/>
    <property type="match status" value="1"/>
</dbReference>
<dbReference type="PROSITE" id="PS51421">
    <property type="entry name" value="RAS"/>
    <property type="match status" value="1"/>
</dbReference>
<dbReference type="SMART" id="SM00174">
    <property type="entry name" value="RHO"/>
    <property type="match status" value="1"/>
</dbReference>
<dbReference type="SMART" id="SM00175">
    <property type="entry name" value="RAB"/>
    <property type="match status" value="1"/>
</dbReference>